<evidence type="ECO:0008006" key="3">
    <source>
        <dbReference type="Google" id="ProtNLM"/>
    </source>
</evidence>
<name>A0A2A9EJA6_9MICO</name>
<dbReference type="RefSeq" id="WP_098482614.1">
    <property type="nucleotide sequence ID" value="NZ_PDJI01000004.1"/>
</dbReference>
<dbReference type="AlphaFoldDB" id="A0A2A9EJA6"/>
<gene>
    <name evidence="1" type="ORF">ATJ97_0793</name>
</gene>
<comment type="caution">
    <text evidence="1">The sequence shown here is derived from an EMBL/GenBank/DDBJ whole genome shotgun (WGS) entry which is preliminary data.</text>
</comment>
<evidence type="ECO:0000313" key="2">
    <source>
        <dbReference type="Proteomes" id="UP000222106"/>
    </source>
</evidence>
<keyword evidence="2" id="KW-1185">Reference proteome</keyword>
<evidence type="ECO:0000313" key="1">
    <source>
        <dbReference type="EMBL" id="PFG38319.1"/>
    </source>
</evidence>
<protein>
    <recommendedName>
        <fullName evidence="3">Acetone carboxylase</fullName>
    </recommendedName>
</protein>
<proteinExistence type="predicted"/>
<sequence>MTEEVLRCSAKGCGAEAVHALLWNNPRLHTTGRRKVWLACDAHREHLSRFLSDRSFLRDVVGVGELDETHG</sequence>
<dbReference type="Proteomes" id="UP000222106">
    <property type="component" value="Unassembled WGS sequence"/>
</dbReference>
<dbReference type="OrthoDB" id="5193525at2"/>
<dbReference type="EMBL" id="PDJI01000004">
    <property type="protein sequence ID" value="PFG38319.1"/>
    <property type="molecule type" value="Genomic_DNA"/>
</dbReference>
<accession>A0A2A9EJA6</accession>
<reference evidence="1 2" key="1">
    <citation type="submission" date="2017-10" db="EMBL/GenBank/DDBJ databases">
        <title>Sequencing the genomes of 1000 actinobacteria strains.</title>
        <authorList>
            <person name="Klenk H.-P."/>
        </authorList>
    </citation>
    <scope>NUCLEOTIDE SEQUENCE [LARGE SCALE GENOMIC DNA]</scope>
    <source>
        <strain evidence="1 2">DSM 21838</strain>
    </source>
</reference>
<organism evidence="1 2">
    <name type="scientific">Georgenia soli</name>
    <dbReference type="NCBI Taxonomy" id="638953"/>
    <lineage>
        <taxon>Bacteria</taxon>
        <taxon>Bacillati</taxon>
        <taxon>Actinomycetota</taxon>
        <taxon>Actinomycetes</taxon>
        <taxon>Micrococcales</taxon>
        <taxon>Bogoriellaceae</taxon>
        <taxon>Georgenia</taxon>
    </lineage>
</organism>